<sequence length="478" mass="48963">MTRETWKTRAGFILAAVGSAVGLGNVWRFPWMTAQNGGSAFLLLYLAIVLLVGVPGLLGAFVIGRRSKRNPVGALRSLSDGSRWWAAFGMFAVVTTLLLVSFYSVVGGWFVRYTAASVTGSYFGHAGAYFSAINYGPAALAFAFVFLAATAAIVYAGVEKGIERATKVMMPAIVVLLAALAAWTFTRDGAGAGLDFYLTPDVAYLRAHFFDILPAAVGQALFTLSLGTGTMITYASYLGDERSLAADAATIAVLNTAIGVLAGLLVFPLLFSFGLDVGSGGAGAVFVSVASAFASLGTVGRLLGVVFFAVVLLAALSSSISMLEIPVAYLVDEHGVSRAKATAGVACLVAIGAAACALSSSVFGLLANTLVNLLMTAGLCGFLLFVGWVLGSRALDEYRAGAGDVARAVDGPWLLFVGVLIPVFLLFTLFTSVASALGVPLGTHVLGVGLGGSAVALVAAIVVTALAVAGLRRPGSLV</sequence>
<keyword evidence="4 6" id="KW-1133">Transmembrane helix</keyword>
<keyword evidence="3 6" id="KW-0812">Transmembrane</keyword>
<gene>
    <name evidence="7" type="ORF">MBEHAL_1420</name>
</gene>
<feature type="transmembrane region" description="Helical" evidence="6">
    <location>
        <begin position="373"/>
        <end position="391"/>
    </location>
</feature>
<dbReference type="RefSeq" id="WP_021780184.1">
    <property type="nucleotide sequence ID" value="NZ_BATA01000030.1"/>
</dbReference>
<evidence type="ECO:0008006" key="9">
    <source>
        <dbReference type="Google" id="ProtNLM"/>
    </source>
</evidence>
<dbReference type="PANTHER" id="PTHR42948:SF1">
    <property type="entry name" value="TRANSPORTER"/>
    <property type="match status" value="1"/>
</dbReference>
<dbReference type="PANTHER" id="PTHR42948">
    <property type="entry name" value="TRANSPORTER"/>
    <property type="match status" value="1"/>
</dbReference>
<dbReference type="eggNOG" id="arCOG04466">
    <property type="taxonomic scope" value="Archaea"/>
</dbReference>
<dbReference type="AlphaFoldDB" id="U2YUG6"/>
<proteinExistence type="predicted"/>
<comment type="subcellular location">
    <subcellularLocation>
        <location evidence="1">Membrane</location>
        <topology evidence="1">Multi-pass membrane protein</topology>
    </subcellularLocation>
</comment>
<dbReference type="CDD" id="cd10336">
    <property type="entry name" value="SLC6sbd_Tyt1-Like"/>
    <property type="match status" value="1"/>
</dbReference>
<evidence type="ECO:0000256" key="5">
    <source>
        <dbReference type="ARBA" id="ARBA00023136"/>
    </source>
</evidence>
<feature type="transmembrane region" description="Helical" evidence="6">
    <location>
        <begin position="84"/>
        <end position="112"/>
    </location>
</feature>
<dbReference type="InterPro" id="IPR037272">
    <property type="entry name" value="SNS_sf"/>
</dbReference>
<feature type="transmembrane region" description="Helical" evidence="6">
    <location>
        <begin position="249"/>
        <end position="271"/>
    </location>
</feature>
<keyword evidence="2" id="KW-0813">Transport</keyword>
<dbReference type="Proteomes" id="UP000016986">
    <property type="component" value="Unassembled WGS sequence"/>
</dbReference>
<dbReference type="InterPro" id="IPR047218">
    <property type="entry name" value="YocR/YhdH-like"/>
</dbReference>
<comment type="caution">
    <text evidence="7">The sequence shown here is derived from an EMBL/GenBank/DDBJ whole genome shotgun (WGS) entry which is preliminary data.</text>
</comment>
<accession>U2YUG6</accession>
<dbReference type="SUPFAM" id="SSF161070">
    <property type="entry name" value="SNF-like"/>
    <property type="match status" value="1"/>
</dbReference>
<feature type="transmembrane region" description="Helical" evidence="6">
    <location>
        <begin position="445"/>
        <end position="471"/>
    </location>
</feature>
<dbReference type="EMBL" id="BATA01000030">
    <property type="protein sequence ID" value="GAD52660.1"/>
    <property type="molecule type" value="Genomic_DNA"/>
</dbReference>
<feature type="transmembrane region" description="Helical" evidence="6">
    <location>
        <begin position="168"/>
        <end position="186"/>
    </location>
</feature>
<evidence type="ECO:0000256" key="2">
    <source>
        <dbReference type="ARBA" id="ARBA00022448"/>
    </source>
</evidence>
<dbReference type="GO" id="GO:0016020">
    <property type="term" value="C:membrane"/>
    <property type="evidence" value="ECO:0007669"/>
    <property type="project" value="UniProtKB-SubCell"/>
</dbReference>
<feature type="transmembrane region" description="Helical" evidence="6">
    <location>
        <begin position="132"/>
        <end position="156"/>
    </location>
</feature>
<feature type="transmembrane region" description="Helical" evidence="6">
    <location>
        <begin position="212"/>
        <end position="237"/>
    </location>
</feature>
<dbReference type="PRINTS" id="PR00176">
    <property type="entry name" value="NANEUSMPORT"/>
</dbReference>
<dbReference type="PROSITE" id="PS50267">
    <property type="entry name" value="NA_NEUROTRAN_SYMP_3"/>
    <property type="match status" value="1"/>
</dbReference>
<feature type="transmembrane region" description="Helical" evidence="6">
    <location>
        <begin position="343"/>
        <end position="366"/>
    </location>
</feature>
<evidence type="ECO:0000256" key="3">
    <source>
        <dbReference type="ARBA" id="ARBA00022692"/>
    </source>
</evidence>
<feature type="transmembrane region" description="Helical" evidence="6">
    <location>
        <begin position="277"/>
        <end position="296"/>
    </location>
</feature>
<evidence type="ECO:0000256" key="1">
    <source>
        <dbReference type="ARBA" id="ARBA00004141"/>
    </source>
</evidence>
<name>U2YUG6_9EURY</name>
<dbReference type="InterPro" id="IPR000175">
    <property type="entry name" value="Na/ntran_symport"/>
</dbReference>
<evidence type="ECO:0000313" key="7">
    <source>
        <dbReference type="EMBL" id="GAD52660.1"/>
    </source>
</evidence>
<keyword evidence="8" id="KW-1185">Reference proteome</keyword>
<feature type="transmembrane region" description="Helical" evidence="6">
    <location>
        <begin position="411"/>
        <end position="433"/>
    </location>
</feature>
<keyword evidence="5 6" id="KW-0472">Membrane</keyword>
<feature type="transmembrane region" description="Helical" evidence="6">
    <location>
        <begin position="303"/>
        <end position="323"/>
    </location>
</feature>
<evidence type="ECO:0000313" key="8">
    <source>
        <dbReference type="Proteomes" id="UP000016986"/>
    </source>
</evidence>
<evidence type="ECO:0000256" key="6">
    <source>
        <dbReference type="SAM" id="Phobius"/>
    </source>
</evidence>
<dbReference type="Pfam" id="PF00209">
    <property type="entry name" value="SNF"/>
    <property type="match status" value="2"/>
</dbReference>
<feature type="transmembrane region" description="Helical" evidence="6">
    <location>
        <begin position="12"/>
        <end position="30"/>
    </location>
</feature>
<evidence type="ECO:0000256" key="4">
    <source>
        <dbReference type="ARBA" id="ARBA00022989"/>
    </source>
</evidence>
<dbReference type="OrthoDB" id="99721at2157"/>
<feature type="transmembrane region" description="Helical" evidence="6">
    <location>
        <begin position="42"/>
        <end position="63"/>
    </location>
</feature>
<dbReference type="NCBIfam" id="NF037979">
    <property type="entry name" value="Na_transp"/>
    <property type="match status" value="1"/>
</dbReference>
<protein>
    <recommendedName>
        <fullName evidence="9">Sodium-dependent transporter</fullName>
    </recommendedName>
</protein>
<organism evidence="7 8">
    <name type="scientific">Halarchaeum acidiphilum MH1-52-1</name>
    <dbReference type="NCBI Taxonomy" id="1261545"/>
    <lineage>
        <taxon>Archaea</taxon>
        <taxon>Methanobacteriati</taxon>
        <taxon>Methanobacteriota</taxon>
        <taxon>Stenosarchaea group</taxon>
        <taxon>Halobacteria</taxon>
        <taxon>Halobacteriales</taxon>
        <taxon>Halobacteriaceae</taxon>
    </lineage>
</organism>
<reference evidence="7 8" key="1">
    <citation type="submission" date="2013-09" db="EMBL/GenBank/DDBJ databases">
        <title>Whole genome sequencing of Halarchaeum acidiphilum strain MH1-52-1.</title>
        <authorList>
            <person name="Shimane Y."/>
            <person name="Minegishi H."/>
            <person name="Nishi S."/>
            <person name="Echigo A."/>
            <person name="Shuto A."/>
            <person name="Konishi M."/>
            <person name="Ito T."/>
            <person name="Ohkuma M."/>
            <person name="Ohta Y."/>
            <person name="Nagano Y."/>
            <person name="Tsubouchi T."/>
            <person name="Mori K."/>
            <person name="Usui K."/>
            <person name="Kamekura M."/>
            <person name="Usami R."/>
            <person name="Takaki Y."/>
            <person name="Hatada Y."/>
        </authorList>
    </citation>
    <scope>NUCLEOTIDE SEQUENCE [LARGE SCALE GENOMIC DNA]</scope>
    <source>
        <strain evidence="7 8">JCM 16109</strain>
    </source>
</reference>